<dbReference type="AlphaFoldDB" id="A0AAD8EBK9"/>
<proteinExistence type="predicted"/>
<feature type="non-terminal residue" evidence="1">
    <location>
        <position position="230"/>
    </location>
</feature>
<comment type="caution">
    <text evidence="1">The sequence shown here is derived from an EMBL/GenBank/DDBJ whole genome shotgun (WGS) entry which is preliminary data.</text>
</comment>
<keyword evidence="2" id="KW-1185">Reference proteome</keyword>
<feature type="non-terminal residue" evidence="1">
    <location>
        <position position="1"/>
    </location>
</feature>
<gene>
    <name evidence="1" type="ORF">L9F63_021782</name>
</gene>
<name>A0AAD8EBK9_DIPPU</name>
<reference evidence="1" key="2">
    <citation type="submission" date="2023-05" db="EMBL/GenBank/DDBJ databases">
        <authorList>
            <person name="Fouks B."/>
        </authorList>
    </citation>
    <scope>NUCLEOTIDE SEQUENCE</scope>
    <source>
        <strain evidence="1">Stay&amp;Tobe</strain>
        <tissue evidence="1">Testes</tissue>
    </source>
</reference>
<reference evidence="1" key="1">
    <citation type="journal article" date="2023" name="IScience">
        <title>Live-bearing cockroach genome reveals convergent evolutionary mechanisms linked to viviparity in insects and beyond.</title>
        <authorList>
            <person name="Fouks B."/>
            <person name="Harrison M.C."/>
            <person name="Mikhailova A.A."/>
            <person name="Marchal E."/>
            <person name="English S."/>
            <person name="Carruthers M."/>
            <person name="Jennings E.C."/>
            <person name="Chiamaka E.L."/>
            <person name="Frigard R.A."/>
            <person name="Pippel M."/>
            <person name="Attardo G.M."/>
            <person name="Benoit J.B."/>
            <person name="Bornberg-Bauer E."/>
            <person name="Tobe S.S."/>
        </authorList>
    </citation>
    <scope>NUCLEOTIDE SEQUENCE</scope>
    <source>
        <strain evidence="1">Stay&amp;Tobe</strain>
    </source>
</reference>
<dbReference type="EMBL" id="JASPKZ010007507">
    <property type="protein sequence ID" value="KAJ9583874.1"/>
    <property type="molecule type" value="Genomic_DNA"/>
</dbReference>
<organism evidence="1 2">
    <name type="scientific">Diploptera punctata</name>
    <name type="common">Pacific beetle cockroach</name>
    <dbReference type="NCBI Taxonomy" id="6984"/>
    <lineage>
        <taxon>Eukaryota</taxon>
        <taxon>Metazoa</taxon>
        <taxon>Ecdysozoa</taxon>
        <taxon>Arthropoda</taxon>
        <taxon>Hexapoda</taxon>
        <taxon>Insecta</taxon>
        <taxon>Pterygota</taxon>
        <taxon>Neoptera</taxon>
        <taxon>Polyneoptera</taxon>
        <taxon>Dictyoptera</taxon>
        <taxon>Blattodea</taxon>
        <taxon>Blaberoidea</taxon>
        <taxon>Blaberidae</taxon>
        <taxon>Diplopterinae</taxon>
        <taxon>Diploptera</taxon>
    </lineage>
</organism>
<accession>A0AAD8EBK9</accession>
<protein>
    <submittedName>
        <fullName evidence="1">Uncharacterized protein</fullName>
    </submittedName>
</protein>
<evidence type="ECO:0000313" key="2">
    <source>
        <dbReference type="Proteomes" id="UP001233999"/>
    </source>
</evidence>
<dbReference type="Proteomes" id="UP001233999">
    <property type="component" value="Unassembled WGS sequence"/>
</dbReference>
<sequence>FVKFIDTYERNITNVNPDQDPNSERRLTEEALGKILVNDLQELIPRLKQLCRNCIKSSNNNLSSSCAKLKAYRLELTNFTPIILITVCHLISCRLVKYKTNQLSRKSMTYKPRAEHPLILKLSTYFFTNSSHLVLYEILKMRVKEVYIQVRQLYSISDMQFLKVTILCAKEPICNFPNSTLTSFARVNKYMPICRLLLLKFYSGNWNKKMSPTILILNMKHFQLLAKQNL</sequence>
<evidence type="ECO:0000313" key="1">
    <source>
        <dbReference type="EMBL" id="KAJ9583874.1"/>
    </source>
</evidence>